<feature type="compositionally biased region" description="Gly residues" evidence="1">
    <location>
        <begin position="1"/>
        <end position="10"/>
    </location>
</feature>
<dbReference type="AlphaFoldDB" id="A0AAV7I5V0"/>
<organism evidence="2 3">
    <name type="scientific">Cotesia glomerata</name>
    <name type="common">Lepidopteran parasitic wasp</name>
    <name type="synonym">Apanteles glomeratus</name>
    <dbReference type="NCBI Taxonomy" id="32391"/>
    <lineage>
        <taxon>Eukaryota</taxon>
        <taxon>Metazoa</taxon>
        <taxon>Ecdysozoa</taxon>
        <taxon>Arthropoda</taxon>
        <taxon>Hexapoda</taxon>
        <taxon>Insecta</taxon>
        <taxon>Pterygota</taxon>
        <taxon>Neoptera</taxon>
        <taxon>Endopterygota</taxon>
        <taxon>Hymenoptera</taxon>
        <taxon>Apocrita</taxon>
        <taxon>Ichneumonoidea</taxon>
        <taxon>Braconidae</taxon>
        <taxon>Microgastrinae</taxon>
        <taxon>Cotesia</taxon>
    </lineage>
</organism>
<evidence type="ECO:0000256" key="1">
    <source>
        <dbReference type="SAM" id="MobiDB-lite"/>
    </source>
</evidence>
<comment type="caution">
    <text evidence="2">The sequence shown here is derived from an EMBL/GenBank/DDBJ whole genome shotgun (WGS) entry which is preliminary data.</text>
</comment>
<gene>
    <name evidence="2" type="ORF">KQX54_016985</name>
</gene>
<dbReference type="Proteomes" id="UP000826195">
    <property type="component" value="Unassembled WGS sequence"/>
</dbReference>
<evidence type="ECO:0000313" key="3">
    <source>
        <dbReference type="Proteomes" id="UP000826195"/>
    </source>
</evidence>
<reference evidence="2 3" key="1">
    <citation type="journal article" date="2021" name="J. Hered.">
        <title>A chromosome-level genome assembly of the parasitoid wasp, Cotesia glomerata (Hymenoptera: Braconidae).</title>
        <authorList>
            <person name="Pinto B.J."/>
            <person name="Weis J.J."/>
            <person name="Gamble T."/>
            <person name="Ode P.J."/>
            <person name="Paul R."/>
            <person name="Zaspel J.M."/>
        </authorList>
    </citation>
    <scope>NUCLEOTIDE SEQUENCE [LARGE SCALE GENOMIC DNA]</scope>
    <source>
        <strain evidence="2">CgM1</strain>
    </source>
</reference>
<keyword evidence="3" id="KW-1185">Reference proteome</keyword>
<name>A0AAV7I5V0_COTGL</name>
<feature type="compositionally biased region" description="Basic and acidic residues" evidence="1">
    <location>
        <begin position="13"/>
        <end position="30"/>
    </location>
</feature>
<protein>
    <submittedName>
        <fullName evidence="2">Uncharacterized protein</fullName>
    </submittedName>
</protein>
<dbReference type="EMBL" id="JAHXZJ010002237">
    <property type="protein sequence ID" value="KAH0547079.1"/>
    <property type="molecule type" value="Genomic_DNA"/>
</dbReference>
<proteinExistence type="predicted"/>
<feature type="region of interest" description="Disordered" evidence="1">
    <location>
        <begin position="1"/>
        <end position="46"/>
    </location>
</feature>
<accession>A0AAV7I5V0</accession>
<sequence length="133" mass="14681">MSGSYGGMGEDPGEPHLQKEDQRTEKHSDSDSDSSSYSDSDTVGDAGQKVGGVTLLLRSLSQVNVNRLIHHVVENHELDTKSYLMNLNGILTSEGKNPSHYRFSPLTRPGFEAYNLQMLLDDKARVPQACLNF</sequence>
<evidence type="ECO:0000313" key="2">
    <source>
        <dbReference type="EMBL" id="KAH0547079.1"/>
    </source>
</evidence>